<evidence type="ECO:0000313" key="2">
    <source>
        <dbReference type="Proteomes" id="UP000236728"/>
    </source>
</evidence>
<name>A0A1H6CFH6_9BACT</name>
<dbReference type="EMBL" id="FNVA01000010">
    <property type="protein sequence ID" value="SEG71553.1"/>
    <property type="molecule type" value="Genomic_DNA"/>
</dbReference>
<evidence type="ECO:0000313" key="1">
    <source>
        <dbReference type="EMBL" id="SEG71553.1"/>
    </source>
</evidence>
<keyword evidence="2" id="KW-1185">Reference proteome</keyword>
<sequence length="111" mass="12218">MVLLTDIPALNLSTRTCAPEHGTGSFETFGFGADLRLFAQLLVGTSEPFLPVHGIPRKRMKRIVQAGVSHSYPAFCTVTASGSYRRPAAGSFFCFGWRRLRLRFPSTTDPP</sequence>
<accession>A0A1H6CFH6</accession>
<dbReference type="Proteomes" id="UP000236728">
    <property type="component" value="Unassembled WGS sequence"/>
</dbReference>
<gene>
    <name evidence="1" type="ORF">SAMN05421819_4498</name>
</gene>
<protein>
    <submittedName>
        <fullName evidence="1">Uncharacterized protein</fullName>
    </submittedName>
</protein>
<reference evidence="1 2" key="1">
    <citation type="submission" date="2016-10" db="EMBL/GenBank/DDBJ databases">
        <authorList>
            <person name="de Groot N.N."/>
        </authorList>
    </citation>
    <scope>NUCLEOTIDE SEQUENCE [LARGE SCALE GENOMIC DNA]</scope>
    <source>
        <strain evidence="1 2">DSM 22489</strain>
    </source>
</reference>
<proteinExistence type="predicted"/>
<organism evidence="1 2">
    <name type="scientific">Bryocella elongata</name>
    <dbReference type="NCBI Taxonomy" id="863522"/>
    <lineage>
        <taxon>Bacteria</taxon>
        <taxon>Pseudomonadati</taxon>
        <taxon>Acidobacteriota</taxon>
        <taxon>Terriglobia</taxon>
        <taxon>Terriglobales</taxon>
        <taxon>Acidobacteriaceae</taxon>
        <taxon>Bryocella</taxon>
    </lineage>
</organism>
<dbReference type="AlphaFoldDB" id="A0A1H6CFH6"/>